<accession>A0A7X8XXE1</accession>
<dbReference type="Pfam" id="PF00535">
    <property type="entry name" value="Glycos_transf_2"/>
    <property type="match status" value="1"/>
</dbReference>
<feature type="domain" description="Glycosyltransferase subfamily 4-like N-terminal" evidence="5">
    <location>
        <begin position="347"/>
        <end position="434"/>
    </location>
</feature>
<dbReference type="GO" id="GO:0016757">
    <property type="term" value="F:glycosyltransferase activity"/>
    <property type="evidence" value="ECO:0007669"/>
    <property type="project" value="InterPro"/>
</dbReference>
<evidence type="ECO:0000259" key="2">
    <source>
        <dbReference type="Pfam" id="PF00534"/>
    </source>
</evidence>
<comment type="caution">
    <text evidence="6">The sequence shown here is derived from an EMBL/GenBank/DDBJ whole genome shotgun (WGS) entry which is preliminary data.</text>
</comment>
<dbReference type="Pfam" id="PF13439">
    <property type="entry name" value="Glyco_transf_4"/>
    <property type="match status" value="1"/>
</dbReference>
<dbReference type="CDD" id="cd06420">
    <property type="entry name" value="GT2_Chondriotin_Pol_N"/>
    <property type="match status" value="1"/>
</dbReference>
<dbReference type="InterPro" id="IPR027791">
    <property type="entry name" value="Galactosyl_T_C"/>
</dbReference>
<dbReference type="InterPro" id="IPR001296">
    <property type="entry name" value="Glyco_trans_1"/>
</dbReference>
<sequence length="629" mass="73178">MDNKTLPTVSLIITTYNRPDALNLVLLSILEQTVQPYDIIVADDGSTSKTSELIKKFSEDNNIKVNHVWQEDKGFRAAKSRNNAIREAQGDYLVMIDGDMVLHHKFIEDHQKRARKGWFLQGGRVRVNRESTLKHIREVDIDFNYNTKGIINIFNAFHFDVISKIIEKEKKSDKGTRTCNFSAWRDDVINVNGFDENFIGWGREDSEFVVRLLNAGIRRKDIKFNAIAFHLYHKEEEKKSLKANDLILKNSRKNHLIQCHNGLTQKKEKRVPLSILVDLERLKYPNCGLGQVSINFSNALTELDQKDLKWEFLLSGKNRKEYIKNTSDVKFRYHNVLTKNGIEPIDHHIDLFHLTHQITSYKAVKAKKNIYTIHDLNFLKEKSKEKSKKQLRKIQSAINRADVVTVISKFTEGVIREHLTIPESTPVKVIYNGVKSPVLDKSERHVLVDDAPFFFSIGTIMPKKNFHVLVEMMEYMDPKYKLYIAGQWEKYTYVNKINDLIAEKKLQDRVKLLGAVTEEEKSYLYKNCESFLFPSLLEGFGLPIIEAMLSKKPTFSSDKTSLPEVGGKYAYYWNNFDPKYMAEITKRGLDDFSKNREEKENEIFEYASTFSWEKNAEAYYQLYNEVLSS</sequence>
<dbReference type="Pfam" id="PF00534">
    <property type="entry name" value="Glycos_transf_1"/>
    <property type="match status" value="1"/>
</dbReference>
<evidence type="ECO:0000313" key="6">
    <source>
        <dbReference type="EMBL" id="NLR93139.1"/>
    </source>
</evidence>
<keyword evidence="1 6" id="KW-0808">Transferase</keyword>
<dbReference type="PANTHER" id="PTHR46401">
    <property type="entry name" value="GLYCOSYLTRANSFERASE WBBK-RELATED"/>
    <property type="match status" value="1"/>
</dbReference>
<dbReference type="EMBL" id="JABAIL010000005">
    <property type="protein sequence ID" value="NLR93139.1"/>
    <property type="molecule type" value="Genomic_DNA"/>
</dbReference>
<dbReference type="InterPro" id="IPR001173">
    <property type="entry name" value="Glyco_trans_2-like"/>
</dbReference>
<evidence type="ECO:0000259" key="4">
    <source>
        <dbReference type="Pfam" id="PF02709"/>
    </source>
</evidence>
<dbReference type="InterPro" id="IPR029044">
    <property type="entry name" value="Nucleotide-diphossugar_trans"/>
</dbReference>
<proteinExistence type="predicted"/>
<keyword evidence="7" id="KW-1185">Reference proteome</keyword>
<dbReference type="Proteomes" id="UP000585050">
    <property type="component" value="Unassembled WGS sequence"/>
</dbReference>
<dbReference type="SUPFAM" id="SSF53448">
    <property type="entry name" value="Nucleotide-diphospho-sugar transferases"/>
    <property type="match status" value="1"/>
</dbReference>
<evidence type="ECO:0000259" key="3">
    <source>
        <dbReference type="Pfam" id="PF00535"/>
    </source>
</evidence>
<dbReference type="AlphaFoldDB" id="A0A7X8XXE1"/>
<evidence type="ECO:0000259" key="5">
    <source>
        <dbReference type="Pfam" id="PF13439"/>
    </source>
</evidence>
<feature type="domain" description="Glycosyltransferase 2-like" evidence="3">
    <location>
        <begin position="10"/>
        <end position="139"/>
    </location>
</feature>
<protein>
    <submittedName>
        <fullName evidence="6">Glycosyltransferase</fullName>
    </submittedName>
</protein>
<feature type="domain" description="Galactosyltransferase C-terminal" evidence="4">
    <location>
        <begin position="174"/>
        <end position="234"/>
    </location>
</feature>
<gene>
    <name evidence="6" type="ORF">HGP29_18140</name>
</gene>
<dbReference type="CDD" id="cd03809">
    <property type="entry name" value="GT4_MtfB-like"/>
    <property type="match status" value="1"/>
</dbReference>
<dbReference type="InterPro" id="IPR028098">
    <property type="entry name" value="Glyco_trans_4-like_N"/>
</dbReference>
<reference evidence="6 7" key="1">
    <citation type="submission" date="2020-04" db="EMBL/GenBank/DDBJ databases">
        <title>Flammeovirga sp. SR4, a novel species isolated from seawater.</title>
        <authorList>
            <person name="Wang X."/>
        </authorList>
    </citation>
    <scope>NUCLEOTIDE SEQUENCE [LARGE SCALE GENOMIC DNA]</scope>
    <source>
        <strain evidence="6 7">SR4</strain>
    </source>
</reference>
<dbReference type="SUPFAM" id="SSF53756">
    <property type="entry name" value="UDP-Glycosyltransferase/glycogen phosphorylase"/>
    <property type="match status" value="1"/>
</dbReference>
<evidence type="ECO:0000313" key="7">
    <source>
        <dbReference type="Proteomes" id="UP000585050"/>
    </source>
</evidence>
<organism evidence="6 7">
    <name type="scientific">Flammeovirga agarivorans</name>
    <dbReference type="NCBI Taxonomy" id="2726742"/>
    <lineage>
        <taxon>Bacteria</taxon>
        <taxon>Pseudomonadati</taxon>
        <taxon>Bacteroidota</taxon>
        <taxon>Cytophagia</taxon>
        <taxon>Cytophagales</taxon>
        <taxon>Flammeovirgaceae</taxon>
        <taxon>Flammeovirga</taxon>
    </lineage>
</organism>
<dbReference type="Gene3D" id="3.90.550.10">
    <property type="entry name" value="Spore Coat Polysaccharide Biosynthesis Protein SpsA, Chain A"/>
    <property type="match status" value="1"/>
</dbReference>
<feature type="domain" description="Glycosyl transferase family 1" evidence="2">
    <location>
        <begin position="443"/>
        <end position="602"/>
    </location>
</feature>
<dbReference type="Gene3D" id="3.40.50.2000">
    <property type="entry name" value="Glycogen Phosphorylase B"/>
    <property type="match status" value="2"/>
</dbReference>
<evidence type="ECO:0000256" key="1">
    <source>
        <dbReference type="ARBA" id="ARBA00022679"/>
    </source>
</evidence>
<dbReference type="PANTHER" id="PTHR46401:SF2">
    <property type="entry name" value="GLYCOSYLTRANSFERASE WBBK-RELATED"/>
    <property type="match status" value="1"/>
</dbReference>
<dbReference type="Pfam" id="PF02709">
    <property type="entry name" value="Glyco_transf_7C"/>
    <property type="match status" value="1"/>
</dbReference>
<dbReference type="RefSeq" id="WP_168883844.1">
    <property type="nucleotide sequence ID" value="NZ_JABAIL010000005.1"/>
</dbReference>
<name>A0A7X8XXE1_9BACT</name>